<evidence type="ECO:0000256" key="1">
    <source>
        <dbReference type="ARBA" id="ARBA00002521"/>
    </source>
</evidence>
<keyword evidence="2 6" id="KW-0031">Aminopeptidase</keyword>
<evidence type="ECO:0000256" key="6">
    <source>
        <dbReference type="HAMAP-Rule" id="MF_01974"/>
    </source>
</evidence>
<dbReference type="PANTHER" id="PTHR43330:SF27">
    <property type="entry name" value="METHIONINE AMINOPEPTIDASE"/>
    <property type="match status" value="1"/>
</dbReference>
<keyword evidence="3 6" id="KW-0645">Protease</keyword>
<dbReference type="Gene3D" id="3.90.230.10">
    <property type="entry name" value="Creatinase/methionine aminopeptidase superfamily"/>
    <property type="match status" value="1"/>
</dbReference>
<comment type="function">
    <text evidence="1 6">Removes the N-terminal methionine from nascent proteins. The N-terminal methionine is often cleaved when the second residue in the primary sequence is small and uncharged (Met-Ala-, Cys, Gly, Pro, Ser, Thr, or Val). Requires deformylation of the N(alpha)-formylated initiator methionine before it can be hydrolyzed.</text>
</comment>
<dbReference type="SUPFAM" id="SSF55920">
    <property type="entry name" value="Creatinase/aminopeptidase"/>
    <property type="match status" value="1"/>
</dbReference>
<name>A0A1G2U4K9_9BACT</name>
<feature type="binding site" evidence="6">
    <location>
        <position position="113"/>
    </location>
    <ligand>
        <name>a divalent metal cation</name>
        <dbReference type="ChEBI" id="CHEBI:60240"/>
        <label>2</label>
        <note>catalytic</note>
    </ligand>
</feature>
<comment type="cofactor">
    <cofactor evidence="6">
        <name>Co(2+)</name>
        <dbReference type="ChEBI" id="CHEBI:48828"/>
    </cofactor>
    <cofactor evidence="6">
        <name>Zn(2+)</name>
        <dbReference type="ChEBI" id="CHEBI:29105"/>
    </cofactor>
    <cofactor evidence="6">
        <name>Mn(2+)</name>
        <dbReference type="ChEBI" id="CHEBI:29035"/>
    </cofactor>
    <cofactor evidence="6">
        <name>Fe(2+)</name>
        <dbReference type="ChEBI" id="CHEBI:29033"/>
    </cofactor>
    <text evidence="6">Binds 2 divalent metal cations per subunit. Has a high-affinity and a low affinity metal-binding site. The true nature of the physiological cofactor is under debate. The enzyme is active with cobalt, zinc, manganese or divalent iron ions. Most likely, methionine aminopeptidases function as mononuclear Fe(2+)-metalloproteases under physiological conditions, and the catalytically relevant metal-binding site has been assigned to the histidine-containing high-affinity site.</text>
</comment>
<proteinExistence type="inferred from homology"/>
<dbReference type="InterPro" id="IPR036005">
    <property type="entry name" value="Creatinase/aminopeptidase-like"/>
</dbReference>
<evidence type="ECO:0000313" key="9">
    <source>
        <dbReference type="EMBL" id="OHB04434.1"/>
    </source>
</evidence>
<evidence type="ECO:0000256" key="2">
    <source>
        <dbReference type="ARBA" id="ARBA00022438"/>
    </source>
</evidence>
<feature type="binding site" evidence="6">
    <location>
        <position position="83"/>
    </location>
    <ligand>
        <name>substrate</name>
    </ligand>
</feature>
<dbReference type="AlphaFoldDB" id="A0A1G2U4K9"/>
<dbReference type="Pfam" id="PF00557">
    <property type="entry name" value="Peptidase_M24"/>
    <property type="match status" value="1"/>
</dbReference>
<dbReference type="InterPro" id="IPR000994">
    <property type="entry name" value="Pept_M24"/>
</dbReference>
<dbReference type="GO" id="GO:0046872">
    <property type="term" value="F:metal ion binding"/>
    <property type="evidence" value="ECO:0007669"/>
    <property type="project" value="UniProtKB-UniRule"/>
</dbReference>
<feature type="domain" description="Peptidase M24" evidence="8">
    <location>
        <begin position="14"/>
        <end position="247"/>
    </location>
</feature>
<evidence type="ECO:0000256" key="4">
    <source>
        <dbReference type="ARBA" id="ARBA00022723"/>
    </source>
</evidence>
<feature type="binding site" evidence="6">
    <location>
        <position position="240"/>
    </location>
    <ligand>
        <name>a divalent metal cation</name>
        <dbReference type="ChEBI" id="CHEBI:60240"/>
        <label>2</label>
        <note>catalytic</note>
    </ligand>
</feature>
<accession>A0A1G2U4K9</accession>
<protein>
    <recommendedName>
        <fullName evidence="6 7">Methionine aminopeptidase</fullName>
        <shortName evidence="6">MAP</shortName>
        <shortName evidence="6">MetAP</shortName>
        <ecNumber evidence="6 7">3.4.11.18</ecNumber>
    </recommendedName>
    <alternativeName>
        <fullName evidence="6">Peptidase M</fullName>
    </alternativeName>
</protein>
<feature type="binding site" evidence="6">
    <location>
        <position position="183"/>
    </location>
    <ligand>
        <name>substrate</name>
    </ligand>
</feature>
<dbReference type="EMBL" id="MHWE01000006">
    <property type="protein sequence ID" value="OHB04434.1"/>
    <property type="molecule type" value="Genomic_DNA"/>
</dbReference>
<keyword evidence="5 6" id="KW-0378">Hydrolase</keyword>
<comment type="subunit">
    <text evidence="6">Monomer.</text>
</comment>
<evidence type="ECO:0000256" key="7">
    <source>
        <dbReference type="RuleBase" id="RU003653"/>
    </source>
</evidence>
<dbReference type="EC" id="3.4.11.18" evidence="6 7"/>
<dbReference type="GO" id="GO:0006508">
    <property type="term" value="P:proteolysis"/>
    <property type="evidence" value="ECO:0007669"/>
    <property type="project" value="UniProtKB-KW"/>
</dbReference>
<dbReference type="PRINTS" id="PR00599">
    <property type="entry name" value="MAPEPTIDASE"/>
</dbReference>
<dbReference type="PANTHER" id="PTHR43330">
    <property type="entry name" value="METHIONINE AMINOPEPTIDASE"/>
    <property type="match status" value="1"/>
</dbReference>
<feature type="binding site" evidence="6">
    <location>
        <position position="113"/>
    </location>
    <ligand>
        <name>a divalent metal cation</name>
        <dbReference type="ChEBI" id="CHEBI:60240"/>
        <label>1</label>
    </ligand>
</feature>
<evidence type="ECO:0000256" key="3">
    <source>
        <dbReference type="ARBA" id="ARBA00022670"/>
    </source>
</evidence>
<comment type="similarity">
    <text evidence="6">Belongs to the peptidase M24A family. Methionine aminopeptidase type 1 subfamily.</text>
</comment>
<dbReference type="InterPro" id="IPR002467">
    <property type="entry name" value="Pept_M24A_MAP1"/>
</dbReference>
<reference evidence="9 10" key="1">
    <citation type="journal article" date="2016" name="Nat. Commun.">
        <title>Thousands of microbial genomes shed light on interconnected biogeochemical processes in an aquifer system.</title>
        <authorList>
            <person name="Anantharaman K."/>
            <person name="Brown C.T."/>
            <person name="Hug L.A."/>
            <person name="Sharon I."/>
            <person name="Castelle C.J."/>
            <person name="Probst A.J."/>
            <person name="Thomas B.C."/>
            <person name="Singh A."/>
            <person name="Wilkins M.J."/>
            <person name="Karaoz U."/>
            <person name="Brodie E.L."/>
            <person name="Williams K.H."/>
            <person name="Hubbard S.S."/>
            <person name="Banfield J.F."/>
        </authorList>
    </citation>
    <scope>NUCLEOTIDE SEQUENCE [LARGE SCALE GENOMIC DNA]</scope>
</reference>
<feature type="binding site" evidence="6">
    <location>
        <position position="240"/>
    </location>
    <ligand>
        <name>a divalent metal cation</name>
        <dbReference type="ChEBI" id="CHEBI:60240"/>
        <label>1</label>
    </ligand>
</feature>
<dbReference type="GO" id="GO:0070006">
    <property type="term" value="F:metalloaminopeptidase activity"/>
    <property type="evidence" value="ECO:0007669"/>
    <property type="project" value="UniProtKB-UniRule"/>
</dbReference>
<comment type="catalytic activity">
    <reaction evidence="6 7">
        <text>Release of N-terminal amino acids, preferentially methionine, from peptides and arylamides.</text>
        <dbReference type="EC" id="3.4.11.18"/>
    </reaction>
</comment>
<gene>
    <name evidence="6" type="primary">map</name>
    <name evidence="9" type="ORF">A3B14_03280</name>
</gene>
<dbReference type="InterPro" id="IPR001714">
    <property type="entry name" value="Pept_M24_MAP"/>
</dbReference>
<dbReference type="CDD" id="cd01086">
    <property type="entry name" value="MetAP1"/>
    <property type="match status" value="1"/>
</dbReference>
<keyword evidence="4 6" id="KW-0479">Metal-binding</keyword>
<dbReference type="HAMAP" id="MF_01974">
    <property type="entry name" value="MetAP_1"/>
    <property type="match status" value="1"/>
</dbReference>
<feature type="binding site" evidence="6">
    <location>
        <position position="209"/>
    </location>
    <ligand>
        <name>a divalent metal cation</name>
        <dbReference type="ChEBI" id="CHEBI:60240"/>
        <label>2</label>
        <note>catalytic</note>
    </ligand>
</feature>
<dbReference type="NCBIfam" id="TIGR00500">
    <property type="entry name" value="met_pdase_I"/>
    <property type="match status" value="1"/>
</dbReference>
<evidence type="ECO:0000256" key="5">
    <source>
        <dbReference type="ARBA" id="ARBA00022801"/>
    </source>
</evidence>
<evidence type="ECO:0000313" key="10">
    <source>
        <dbReference type="Proteomes" id="UP000176800"/>
    </source>
</evidence>
<organism evidence="9 10">
    <name type="scientific">Candidatus Zambryskibacteria bacterium RIFCSPLOWO2_01_FULL_45_21</name>
    <dbReference type="NCBI Taxonomy" id="1802761"/>
    <lineage>
        <taxon>Bacteria</taxon>
        <taxon>Candidatus Zambryskiibacteriota</taxon>
    </lineage>
</organism>
<dbReference type="GO" id="GO:0004239">
    <property type="term" value="F:initiator methionyl aminopeptidase activity"/>
    <property type="evidence" value="ECO:0007669"/>
    <property type="project" value="UniProtKB-UniRule"/>
</dbReference>
<dbReference type="Proteomes" id="UP000176800">
    <property type="component" value="Unassembled WGS sequence"/>
</dbReference>
<feature type="binding site" evidence="6">
    <location>
        <position position="102"/>
    </location>
    <ligand>
        <name>a divalent metal cation</name>
        <dbReference type="ChEBI" id="CHEBI:60240"/>
        <label>1</label>
    </ligand>
</feature>
<feature type="binding site" evidence="6">
    <location>
        <position position="176"/>
    </location>
    <ligand>
        <name>a divalent metal cation</name>
        <dbReference type="ChEBI" id="CHEBI:60240"/>
        <label>2</label>
        <note>catalytic</note>
    </ligand>
</feature>
<sequence>MITYKTPEDIEILKEGGKRHADILGVLVSLVFPGQSTNVFNGRALKLIHDSGDVPAFLRYRPEGAKRPYPAAVCVSLNEEIVHGIPNENPKILKEGDIVTLDLGLRHRGLVTDMAVTVPVGEVSAKDQLLIEATEAALSAGVVAAQCGFYIGDIGFAIESVAKKYGFKVVEGLAGHGVGYEVHEDPYVPNTGKPGRGEELKLGMVLAIEPMLTSGSGQIYLCNDGFTFSTKDKAKSAHFEHTVLITDSEPVVLTKS</sequence>
<comment type="caution">
    <text evidence="9">The sequence shown here is derived from an EMBL/GenBank/DDBJ whole genome shotgun (WGS) entry which is preliminary data.</text>
</comment>
<dbReference type="GO" id="GO:0005829">
    <property type="term" value="C:cytosol"/>
    <property type="evidence" value="ECO:0007669"/>
    <property type="project" value="TreeGrafter"/>
</dbReference>
<evidence type="ECO:0000259" key="8">
    <source>
        <dbReference type="Pfam" id="PF00557"/>
    </source>
</evidence>